<reference evidence="3 4" key="1">
    <citation type="submission" date="2017-12" db="EMBL/GenBank/DDBJ databases">
        <title>Complete genome sequence of Spiroplasma monobiae MQ-1 (ATCC 33825).</title>
        <authorList>
            <person name="Tsai Y.-M."/>
            <person name="Lo W.-S."/>
            <person name="Wu P.-S."/>
            <person name="Cho S.-T."/>
            <person name="Kuo C.-H."/>
        </authorList>
    </citation>
    <scope>NUCLEOTIDE SEQUENCE [LARGE SCALE GENOMIC DNA]</scope>
    <source>
        <strain evidence="3 4">MQ-1</strain>
    </source>
</reference>
<evidence type="ECO:0000313" key="4">
    <source>
        <dbReference type="Proteomes" id="UP000234790"/>
    </source>
</evidence>
<dbReference type="EMBL" id="CP025543">
    <property type="protein sequence ID" value="AUM62513.1"/>
    <property type="molecule type" value="Genomic_DNA"/>
</dbReference>
<keyword evidence="4" id="KW-1185">Reference proteome</keyword>
<dbReference type="Pfam" id="PF00436">
    <property type="entry name" value="SSB"/>
    <property type="match status" value="1"/>
</dbReference>
<dbReference type="RefSeq" id="WP_101780569.1">
    <property type="nucleotide sequence ID" value="NZ_CP025543.1"/>
</dbReference>
<evidence type="ECO:0000313" key="3">
    <source>
        <dbReference type="EMBL" id="AUM62513.1"/>
    </source>
</evidence>
<organism evidence="3 4">
    <name type="scientific">Spiroplasma monobiae MQ-1</name>
    <dbReference type="NCBI Taxonomy" id="1336748"/>
    <lineage>
        <taxon>Bacteria</taxon>
        <taxon>Bacillati</taxon>
        <taxon>Mycoplasmatota</taxon>
        <taxon>Mollicutes</taxon>
        <taxon>Entomoplasmatales</taxon>
        <taxon>Spiroplasmataceae</taxon>
        <taxon>Spiroplasma</taxon>
    </lineage>
</organism>
<dbReference type="SUPFAM" id="SSF50249">
    <property type="entry name" value="Nucleic acid-binding proteins"/>
    <property type="match status" value="1"/>
</dbReference>
<keyword evidence="1 2" id="KW-0238">DNA-binding</keyword>
<dbReference type="KEGG" id="smoo:SMONO_v1c02620"/>
<dbReference type="InterPro" id="IPR012340">
    <property type="entry name" value="NA-bd_OB-fold"/>
</dbReference>
<name>A0A2K9LTX1_SPISQ</name>
<dbReference type="GO" id="GO:0003697">
    <property type="term" value="F:single-stranded DNA binding"/>
    <property type="evidence" value="ECO:0007669"/>
    <property type="project" value="InterPro"/>
</dbReference>
<dbReference type="Gene3D" id="2.40.50.140">
    <property type="entry name" value="Nucleic acid-binding proteins"/>
    <property type="match status" value="1"/>
</dbReference>
<dbReference type="PROSITE" id="PS50935">
    <property type="entry name" value="SSB"/>
    <property type="match status" value="1"/>
</dbReference>
<dbReference type="AlphaFoldDB" id="A0A2K9LTX1"/>
<protein>
    <submittedName>
        <fullName evidence="3">Single-strand DNA-binding protein</fullName>
    </submittedName>
</protein>
<dbReference type="Proteomes" id="UP000234790">
    <property type="component" value="Chromosome"/>
</dbReference>
<gene>
    <name evidence="3" type="primary">ssb</name>
    <name evidence="3" type="ORF">SMONO_v1c02620</name>
</gene>
<dbReference type="InterPro" id="IPR000424">
    <property type="entry name" value="Primosome_PriB/ssb"/>
</dbReference>
<evidence type="ECO:0000256" key="1">
    <source>
        <dbReference type="ARBA" id="ARBA00023125"/>
    </source>
</evidence>
<sequence>MNNVTIIGQIEGNPQLVFNSKDGEKKLYKFTLRVPRNYKTKSGELIDDFINVKVWSNILGDEYEYFDQSYVGIEGRLFSFGNSEKNNYGNELVANKIIHIN</sequence>
<proteinExistence type="predicted"/>
<accession>A0A2K9LTX1</accession>
<dbReference type="OrthoDB" id="398911at2"/>
<evidence type="ECO:0000256" key="2">
    <source>
        <dbReference type="PROSITE-ProRule" id="PRU00252"/>
    </source>
</evidence>